<dbReference type="EMBL" id="JAKUCV010001911">
    <property type="protein sequence ID" value="KAJ4844637.1"/>
    <property type="molecule type" value="Genomic_DNA"/>
</dbReference>
<dbReference type="Pfam" id="PF03016">
    <property type="entry name" value="Exostosin_GT47"/>
    <property type="match status" value="1"/>
</dbReference>
<keyword evidence="7" id="KW-0472">Membrane</keyword>
<dbReference type="InterPro" id="IPR004263">
    <property type="entry name" value="Exostosin"/>
</dbReference>
<gene>
    <name evidence="9" type="primary">GT11</name>
    <name evidence="9" type="ORF">Tsubulata_022841</name>
</gene>
<proteinExistence type="inferred from homology"/>
<organism evidence="9 10">
    <name type="scientific">Turnera subulata</name>
    <dbReference type="NCBI Taxonomy" id="218843"/>
    <lineage>
        <taxon>Eukaryota</taxon>
        <taxon>Viridiplantae</taxon>
        <taxon>Streptophyta</taxon>
        <taxon>Embryophyta</taxon>
        <taxon>Tracheophyta</taxon>
        <taxon>Spermatophyta</taxon>
        <taxon>Magnoliopsida</taxon>
        <taxon>eudicotyledons</taxon>
        <taxon>Gunneridae</taxon>
        <taxon>Pentapetalae</taxon>
        <taxon>rosids</taxon>
        <taxon>fabids</taxon>
        <taxon>Malpighiales</taxon>
        <taxon>Passifloraceae</taxon>
        <taxon>Turnera</taxon>
    </lineage>
</organism>
<dbReference type="GO" id="GO:0016757">
    <property type="term" value="F:glycosyltransferase activity"/>
    <property type="evidence" value="ECO:0007669"/>
    <property type="project" value="UniProtKB-KW"/>
</dbReference>
<reference evidence="9" key="2">
    <citation type="journal article" date="2023" name="Plants (Basel)">
        <title>Annotation of the Turnera subulata (Passifloraceae) Draft Genome Reveals the S-Locus Evolved after the Divergence of Turneroideae from Passifloroideae in a Stepwise Manner.</title>
        <authorList>
            <person name="Henning P.M."/>
            <person name="Roalson E.H."/>
            <person name="Mir W."/>
            <person name="McCubbin A.G."/>
            <person name="Shore J.S."/>
        </authorList>
    </citation>
    <scope>NUCLEOTIDE SEQUENCE</scope>
    <source>
        <strain evidence="9">F60SS</strain>
    </source>
</reference>
<evidence type="ECO:0000256" key="2">
    <source>
        <dbReference type="ARBA" id="ARBA00010271"/>
    </source>
</evidence>
<evidence type="ECO:0000256" key="7">
    <source>
        <dbReference type="SAM" id="Phobius"/>
    </source>
</evidence>
<protein>
    <submittedName>
        <fullName evidence="9">Xyloglucan galactosyltransferase gt11</fullName>
    </submittedName>
</protein>
<evidence type="ECO:0000256" key="1">
    <source>
        <dbReference type="ARBA" id="ARBA00004323"/>
    </source>
</evidence>
<evidence type="ECO:0000256" key="3">
    <source>
        <dbReference type="ARBA" id="ARBA00022676"/>
    </source>
</evidence>
<dbReference type="PANTHER" id="PTHR11062">
    <property type="entry name" value="EXOSTOSIN HEPARAN SULFATE GLYCOSYLTRANSFERASE -RELATED"/>
    <property type="match status" value="1"/>
</dbReference>
<keyword evidence="10" id="KW-1185">Reference proteome</keyword>
<feature type="compositionally biased region" description="Acidic residues" evidence="6">
    <location>
        <begin position="124"/>
        <end position="133"/>
    </location>
</feature>
<comment type="subcellular location">
    <subcellularLocation>
        <location evidence="1">Golgi apparatus membrane</location>
        <topology evidence="1">Single-pass type II membrane protein</topology>
    </subcellularLocation>
</comment>
<keyword evidence="3 9" id="KW-0328">Glycosyltransferase</keyword>
<dbReference type="GO" id="GO:0000139">
    <property type="term" value="C:Golgi membrane"/>
    <property type="evidence" value="ECO:0007669"/>
    <property type="project" value="UniProtKB-SubCell"/>
</dbReference>
<keyword evidence="7" id="KW-1133">Transmembrane helix</keyword>
<name>A0A9Q0JKT2_9ROSI</name>
<comment type="caution">
    <text evidence="9">The sequence shown here is derived from an EMBL/GenBank/DDBJ whole genome shotgun (WGS) entry which is preliminary data.</text>
</comment>
<evidence type="ECO:0000313" key="10">
    <source>
        <dbReference type="Proteomes" id="UP001141552"/>
    </source>
</evidence>
<evidence type="ECO:0000256" key="5">
    <source>
        <dbReference type="ARBA" id="ARBA00023034"/>
    </source>
</evidence>
<comment type="similarity">
    <text evidence="2">Belongs to the glycosyltransferase 47 family.</text>
</comment>
<feature type="transmembrane region" description="Helical" evidence="7">
    <location>
        <begin position="40"/>
        <end position="64"/>
    </location>
</feature>
<keyword evidence="3 9" id="KW-0808">Transferase</keyword>
<keyword evidence="4" id="KW-0735">Signal-anchor</keyword>
<dbReference type="PANTHER" id="PTHR11062:SF282">
    <property type="entry name" value="XYLOGLUCAN GALACTOSYLTRANSFERASE GT11-RELATED"/>
    <property type="match status" value="1"/>
</dbReference>
<evidence type="ECO:0000256" key="6">
    <source>
        <dbReference type="SAM" id="MobiDB-lite"/>
    </source>
</evidence>
<feature type="region of interest" description="Disordered" evidence="6">
    <location>
        <begin position="120"/>
        <end position="147"/>
    </location>
</feature>
<dbReference type="AlphaFoldDB" id="A0A9Q0JKT2"/>
<dbReference type="Proteomes" id="UP001141552">
    <property type="component" value="Unassembled WGS sequence"/>
</dbReference>
<reference evidence="9" key="1">
    <citation type="submission" date="2022-02" db="EMBL/GenBank/DDBJ databases">
        <authorList>
            <person name="Henning P.M."/>
            <person name="McCubbin A.G."/>
            <person name="Shore J.S."/>
        </authorList>
    </citation>
    <scope>NUCLEOTIDE SEQUENCE</scope>
    <source>
        <strain evidence="9">F60SS</strain>
        <tissue evidence="9">Leaves</tissue>
    </source>
</reference>
<accession>A0A9Q0JKT2</accession>
<dbReference type="OrthoDB" id="1924787at2759"/>
<sequence>MNIKFSGNSIAKKFSEKHISVDDREGLIKAPMIGKGRKKFWYMIFSIFLFWFLLIYFCFSGIIISKKEVASLGDRHAGFFDATPHINRSLIEDPIENFFIGGDWDKYMKEEKDVMIRSENAEAANEEEEEEEEVIKKPTRQGGGGVLKETTEVASVPALDSESCKGRYIYMYDLPSQFNEGILKHCRSLSQWEDMCPFTSNFGLGPRLKNTDRVFSNTGFFETNQFLLEVIFHNRMKQYKCLTNDSSSASALYVPYYAGLDVARYLWSNYRMKDHYSNTLAQWLRERPEWKRLWGGDHFMVAGRITWDFRRLSRSTSDWGNKFMQLPECRNMTMLTIEASPWHSNDFAIPYPTYFHPASDDELVQWQNRMRRIKRRFLFCFAGAPRPNLTESIRNEIIKQCQASRKKCKLLECSSGRKCYQPVFVMKMFESSTFCMQPPGDSYTRRSIFDSILAGCIPVFFHPGSAYVQYLWHFPKNYTRYSVFIPSDRIKGGRASIERILSRIPKAKVLAMKEEVIRMIPGVVYADPASYLETLEDAFDLSIEGVLERVEKVRSDIKEGKDPYGENEETTWKRNLFGTDGEHEWDPFFDKNS</sequence>
<dbReference type="InterPro" id="IPR040911">
    <property type="entry name" value="Exostosin_GT47"/>
</dbReference>
<evidence type="ECO:0000256" key="4">
    <source>
        <dbReference type="ARBA" id="ARBA00022968"/>
    </source>
</evidence>
<keyword evidence="5" id="KW-0333">Golgi apparatus</keyword>
<evidence type="ECO:0000259" key="8">
    <source>
        <dbReference type="Pfam" id="PF03016"/>
    </source>
</evidence>
<feature type="domain" description="Exostosin GT47" evidence="8">
    <location>
        <begin position="163"/>
        <end position="497"/>
    </location>
</feature>
<evidence type="ECO:0000313" key="9">
    <source>
        <dbReference type="EMBL" id="KAJ4844637.1"/>
    </source>
</evidence>
<keyword evidence="7" id="KW-0812">Transmembrane</keyword>